<feature type="compositionally biased region" description="Polar residues" evidence="3">
    <location>
        <begin position="32"/>
        <end position="41"/>
    </location>
</feature>
<sequence>MPAADAATEGGHSSGPERPADETPSATAPEPASNSTTSAGSSRPVKRKAPRTEKDEPLDKSSGASAGGTGQKRRRRVFSCQSCQRLKCRCEYDPGSQACHRCVTLRIECSLKGEILDVPTHPKPVDNSTSIEERLGRHEKSLAEIKGMIELVTRQFGLAGTANDLHKSKSSATDADDDSTDPPENDDSPENIADPVDVGIKSAPTVVLREIGEHVTQGYRRLEHVKLDLMQLQLLNEQTANELIRLFLRHHGHLLSVYEPSETPGRDLRELSAFLHSVCCLCAILYREDLCGTPMHRQVYEQVRITLGQALLSSPLNLEEINAILVMSDHADGPEYIDSWLLTGYCVKQAMLSISFSKIVTNIRRGVSTVQDRHAIHLWSTICLHHLHWSATTGRPSVLHVPYINQCNILLSFYQASMQDGMLVAEILLYSVLHQKLSRRSYLDTNGECEDFKAWKQKWNHLMSLSTASMLRIGYYAAYLILSVRALEERGDAMSPKTFLANPPFGSPANSTSNASDTKAAKNSTQMLQYHTSRYAHSVLETFVDMPSFLMDTIPTYLCLVIGYSALILAHYDESQSKVSADVSIGLISRLEDWCMRTPSKSWAIKFATLARQKVESRTGATRPQQDIRKPAPSEQGRRHPPNWTPSDLPVPTFPNGTDNGATPSSLSDQRTYDNEDFVSGTDTFPMASDPLQMGYEISQPVIPSMEDFFGGGFLDFMRQARG</sequence>
<evidence type="ECO:0000256" key="2">
    <source>
        <dbReference type="ARBA" id="ARBA00023242"/>
    </source>
</evidence>
<feature type="compositionally biased region" description="Basic and acidic residues" evidence="3">
    <location>
        <begin position="626"/>
        <end position="638"/>
    </location>
</feature>
<feature type="compositionally biased region" description="Polar residues" evidence="3">
    <location>
        <begin position="655"/>
        <end position="670"/>
    </location>
</feature>
<dbReference type="InterPro" id="IPR036864">
    <property type="entry name" value="Zn2-C6_fun-type_DNA-bd_sf"/>
</dbReference>
<dbReference type="InParanoid" id="W3WNW1"/>
<dbReference type="RefSeq" id="XP_007841149.1">
    <property type="nucleotide sequence ID" value="XM_007842958.1"/>
</dbReference>
<feature type="region of interest" description="Disordered" evidence="3">
    <location>
        <begin position="165"/>
        <end position="196"/>
    </location>
</feature>
<dbReference type="SUPFAM" id="SSF57701">
    <property type="entry name" value="Zn2/Cys6 DNA-binding domain"/>
    <property type="match status" value="1"/>
</dbReference>
<evidence type="ECO:0008006" key="6">
    <source>
        <dbReference type="Google" id="ProtNLM"/>
    </source>
</evidence>
<dbReference type="eggNOG" id="ENOG502QU5T">
    <property type="taxonomic scope" value="Eukaryota"/>
</dbReference>
<name>W3WNW1_PESFW</name>
<organism evidence="4 5">
    <name type="scientific">Pestalotiopsis fici (strain W106-1 / CGMCC3.15140)</name>
    <dbReference type="NCBI Taxonomy" id="1229662"/>
    <lineage>
        <taxon>Eukaryota</taxon>
        <taxon>Fungi</taxon>
        <taxon>Dikarya</taxon>
        <taxon>Ascomycota</taxon>
        <taxon>Pezizomycotina</taxon>
        <taxon>Sordariomycetes</taxon>
        <taxon>Xylariomycetidae</taxon>
        <taxon>Amphisphaeriales</taxon>
        <taxon>Sporocadaceae</taxon>
        <taxon>Pestalotiopsis</taxon>
    </lineage>
</organism>
<dbReference type="GO" id="GO:0008270">
    <property type="term" value="F:zinc ion binding"/>
    <property type="evidence" value="ECO:0007669"/>
    <property type="project" value="InterPro"/>
</dbReference>
<gene>
    <name evidence="4" type="ORF">PFICI_14377</name>
</gene>
<dbReference type="PANTHER" id="PTHR31001">
    <property type="entry name" value="UNCHARACTERIZED TRANSCRIPTIONAL REGULATORY PROTEIN"/>
    <property type="match status" value="1"/>
</dbReference>
<accession>W3WNW1</accession>
<dbReference type="AlphaFoldDB" id="W3WNW1"/>
<dbReference type="STRING" id="1229662.W3WNW1"/>
<evidence type="ECO:0000256" key="1">
    <source>
        <dbReference type="ARBA" id="ARBA00004123"/>
    </source>
</evidence>
<keyword evidence="2" id="KW-0539">Nucleus</keyword>
<keyword evidence="5" id="KW-1185">Reference proteome</keyword>
<comment type="subcellular location">
    <subcellularLocation>
        <location evidence="1">Nucleus</location>
    </subcellularLocation>
</comment>
<dbReference type="InterPro" id="IPR050613">
    <property type="entry name" value="Sec_Metabolite_Reg"/>
</dbReference>
<dbReference type="Gene3D" id="4.10.240.10">
    <property type="entry name" value="Zn(2)-C6 fungal-type DNA-binding domain"/>
    <property type="match status" value="1"/>
</dbReference>
<proteinExistence type="predicted"/>
<feature type="compositionally biased region" description="Acidic residues" evidence="3">
    <location>
        <begin position="174"/>
        <end position="189"/>
    </location>
</feature>
<dbReference type="PANTHER" id="PTHR31001:SF90">
    <property type="entry name" value="CENTROMERE DNA-BINDING PROTEIN COMPLEX CBF3 SUBUNIT B"/>
    <property type="match status" value="1"/>
</dbReference>
<feature type="region of interest" description="Disordered" evidence="3">
    <location>
        <begin position="1"/>
        <end position="75"/>
    </location>
</feature>
<dbReference type="KEGG" id="pfy:PFICI_14377"/>
<reference evidence="5" key="1">
    <citation type="journal article" date="2015" name="BMC Genomics">
        <title>Genomic and transcriptomic analysis of the endophytic fungus Pestalotiopsis fici reveals its lifestyle and high potential for synthesis of natural products.</title>
        <authorList>
            <person name="Wang X."/>
            <person name="Zhang X."/>
            <person name="Liu L."/>
            <person name="Xiang M."/>
            <person name="Wang W."/>
            <person name="Sun X."/>
            <person name="Che Y."/>
            <person name="Guo L."/>
            <person name="Liu G."/>
            <person name="Guo L."/>
            <person name="Wang C."/>
            <person name="Yin W.B."/>
            <person name="Stadler M."/>
            <person name="Zhang X."/>
            <person name="Liu X."/>
        </authorList>
    </citation>
    <scope>NUCLEOTIDE SEQUENCE [LARGE SCALE GENOMIC DNA]</scope>
    <source>
        <strain evidence="5">W106-1 / CGMCC3.15140</strain>
    </source>
</reference>
<dbReference type="GeneID" id="19279390"/>
<dbReference type="GO" id="GO:0000981">
    <property type="term" value="F:DNA-binding transcription factor activity, RNA polymerase II-specific"/>
    <property type="evidence" value="ECO:0007669"/>
    <property type="project" value="InterPro"/>
</dbReference>
<evidence type="ECO:0000313" key="5">
    <source>
        <dbReference type="Proteomes" id="UP000030651"/>
    </source>
</evidence>
<feature type="compositionally biased region" description="Basic and acidic residues" evidence="3">
    <location>
        <begin position="50"/>
        <end position="59"/>
    </location>
</feature>
<dbReference type="HOGENOM" id="CLU_027523_0_0_1"/>
<dbReference type="GO" id="GO:0005634">
    <property type="term" value="C:nucleus"/>
    <property type="evidence" value="ECO:0007669"/>
    <property type="project" value="UniProtKB-SubCell"/>
</dbReference>
<dbReference type="OMA" id="CRCELDE"/>
<dbReference type="CDD" id="cd12148">
    <property type="entry name" value="fungal_TF_MHR"/>
    <property type="match status" value="1"/>
</dbReference>
<protein>
    <recommendedName>
        <fullName evidence="6">Zn(2)-C6 fungal-type domain-containing protein</fullName>
    </recommendedName>
</protein>
<evidence type="ECO:0000256" key="3">
    <source>
        <dbReference type="SAM" id="MobiDB-lite"/>
    </source>
</evidence>
<dbReference type="Proteomes" id="UP000030651">
    <property type="component" value="Unassembled WGS sequence"/>
</dbReference>
<dbReference type="OrthoDB" id="2595934at2759"/>
<feature type="region of interest" description="Disordered" evidence="3">
    <location>
        <begin position="615"/>
        <end position="684"/>
    </location>
</feature>
<dbReference type="EMBL" id="KI912120">
    <property type="protein sequence ID" value="ETS74511.1"/>
    <property type="molecule type" value="Genomic_DNA"/>
</dbReference>
<evidence type="ECO:0000313" key="4">
    <source>
        <dbReference type="EMBL" id="ETS74511.1"/>
    </source>
</evidence>